<evidence type="ECO:0008006" key="3">
    <source>
        <dbReference type="Google" id="ProtNLM"/>
    </source>
</evidence>
<dbReference type="PANTHER" id="PTHR34846:SF11">
    <property type="entry name" value="4-CARBOXYMUCONOLACTONE DECARBOXYLASE FAMILY PROTEIN (AFU_ORTHOLOGUE AFUA_6G11590)"/>
    <property type="match status" value="1"/>
</dbReference>
<proteinExistence type="predicted"/>
<dbReference type="HOGENOM" id="CLU_082760_3_0_5"/>
<dbReference type="PANTHER" id="PTHR34846">
    <property type="entry name" value="4-CARBOXYMUCONOLACTONE DECARBOXYLASE FAMILY PROTEIN (AFU_ORTHOLOGUE AFUA_6G11590)"/>
    <property type="match status" value="1"/>
</dbReference>
<evidence type="ECO:0000313" key="1">
    <source>
        <dbReference type="EMBL" id="AIC30713.1"/>
    </source>
</evidence>
<dbReference type="SUPFAM" id="SSF69118">
    <property type="entry name" value="AhpD-like"/>
    <property type="match status" value="1"/>
</dbReference>
<sequence length="183" mass="20033">MTMAISSRIAFPDEGAMSEDQLRVRDEIARGPRGGVRGPLRLLLHTPQIAQRVQALGEVLRWGTTLSKTTVEVSILLTARETRADYVWHFHSALAAREDLLSFAALEDLSHGRIPDELSENERVIAAFVLALFADDHIGDAQLAGVVEHIGEAGLIELLCLVGYYHIGGYIAAVAELRHSNDV</sequence>
<evidence type="ECO:0000313" key="2">
    <source>
        <dbReference type="Proteomes" id="UP000027180"/>
    </source>
</evidence>
<reference evidence="1 2" key="1">
    <citation type="submission" date="2013-12" db="EMBL/GenBank/DDBJ databases">
        <title>Complete genome sequence of Rhizobium etli bv. mimosae IE4771.</title>
        <authorList>
            <person name="Bustos P."/>
            <person name="Santamaria R.I."/>
            <person name="Lozano L."/>
            <person name="Ormeno-Orrillo E."/>
            <person name="Rogel M.A."/>
            <person name="Romero D."/>
            <person name="Cevallos M.A."/>
            <person name="Martinez-Romero E."/>
            <person name="Gonzalez V."/>
        </authorList>
    </citation>
    <scope>NUCLEOTIDE SEQUENCE [LARGE SCALE GENOMIC DNA]</scope>
    <source>
        <strain evidence="1 2">IE4771</strain>
        <plasmid evidence="2">Plasmid pRetIE4771d</plasmid>
    </source>
</reference>
<organism evidence="1 2">
    <name type="scientific">Rhizobium etli bv. mimosae str. IE4771</name>
    <dbReference type="NCBI Taxonomy" id="1432050"/>
    <lineage>
        <taxon>Bacteria</taxon>
        <taxon>Pseudomonadati</taxon>
        <taxon>Pseudomonadota</taxon>
        <taxon>Alphaproteobacteria</taxon>
        <taxon>Hyphomicrobiales</taxon>
        <taxon>Rhizobiaceae</taxon>
        <taxon>Rhizobium/Agrobacterium group</taxon>
        <taxon>Rhizobium</taxon>
    </lineage>
</organism>
<dbReference type="KEGG" id="rei:IE4771_PD00158"/>
<keyword evidence="1" id="KW-0614">Plasmid</keyword>
<dbReference type="InterPro" id="IPR029032">
    <property type="entry name" value="AhpD-like"/>
</dbReference>
<protein>
    <recommendedName>
        <fullName evidence="3">4-carboxymuconolactone decarboxylase</fullName>
    </recommendedName>
</protein>
<dbReference type="OrthoDB" id="9129225at2"/>
<dbReference type="EMBL" id="CP006990">
    <property type="protein sequence ID" value="AIC30713.1"/>
    <property type="molecule type" value="Genomic_DNA"/>
</dbReference>
<dbReference type="AlphaFoldDB" id="A0A060I6T4"/>
<name>A0A060I6T4_RHIET</name>
<dbReference type="Gene3D" id="1.20.1290.10">
    <property type="entry name" value="AhpD-like"/>
    <property type="match status" value="1"/>
</dbReference>
<dbReference type="Proteomes" id="UP000027180">
    <property type="component" value="Plasmid pRetIE4771d"/>
</dbReference>
<geneLocation type="plasmid" evidence="1 2">
    <name>pRetIE4771d</name>
</geneLocation>
<gene>
    <name evidence="1" type="ORF">IE4771_PD00158</name>
</gene>
<accession>A0A060I6T4</accession>